<evidence type="ECO:0000256" key="7">
    <source>
        <dbReference type="SAM" id="Phobius"/>
    </source>
</evidence>
<dbReference type="PANTHER" id="PTHR32322">
    <property type="entry name" value="INNER MEMBRANE TRANSPORTER"/>
    <property type="match status" value="1"/>
</dbReference>
<evidence type="ECO:0000259" key="8">
    <source>
        <dbReference type="Pfam" id="PF00892"/>
    </source>
</evidence>
<feature type="domain" description="EamA" evidence="8">
    <location>
        <begin position="136"/>
        <end position="263"/>
    </location>
</feature>
<dbReference type="InterPro" id="IPR050638">
    <property type="entry name" value="AA-Vitamin_Transporters"/>
</dbReference>
<evidence type="ECO:0000256" key="5">
    <source>
        <dbReference type="ARBA" id="ARBA00022989"/>
    </source>
</evidence>
<evidence type="ECO:0000256" key="2">
    <source>
        <dbReference type="ARBA" id="ARBA00007362"/>
    </source>
</evidence>
<organism evidence="9 10">
    <name type="scientific">Acidaminococcus intestini (strain RyC-MR95)</name>
    <dbReference type="NCBI Taxonomy" id="568816"/>
    <lineage>
        <taxon>Bacteria</taxon>
        <taxon>Bacillati</taxon>
        <taxon>Bacillota</taxon>
        <taxon>Negativicutes</taxon>
        <taxon>Acidaminococcales</taxon>
        <taxon>Acidaminococcaceae</taxon>
        <taxon>Acidaminococcus</taxon>
    </lineage>
</organism>
<feature type="transmembrane region" description="Helical" evidence="7">
    <location>
        <begin position="227"/>
        <end position="247"/>
    </location>
</feature>
<name>G4Q2I5_ACIIR</name>
<comment type="similarity">
    <text evidence="2">Belongs to the EamA transporter family.</text>
</comment>
<feature type="transmembrane region" description="Helical" evidence="7">
    <location>
        <begin position="166"/>
        <end position="185"/>
    </location>
</feature>
<dbReference type="InterPro" id="IPR000620">
    <property type="entry name" value="EamA_dom"/>
</dbReference>
<dbReference type="RefSeq" id="WP_009015460.1">
    <property type="nucleotide sequence ID" value="NC_016077.1"/>
</dbReference>
<dbReference type="SUPFAM" id="SSF103481">
    <property type="entry name" value="Multidrug resistance efflux transporter EmrE"/>
    <property type="match status" value="2"/>
</dbReference>
<keyword evidence="5 7" id="KW-1133">Transmembrane helix</keyword>
<protein>
    <recommendedName>
        <fullName evidence="8">EamA domain-containing protein</fullName>
    </recommendedName>
</protein>
<evidence type="ECO:0000256" key="3">
    <source>
        <dbReference type="ARBA" id="ARBA00022475"/>
    </source>
</evidence>
<dbReference type="eggNOG" id="COG0697">
    <property type="taxonomic scope" value="Bacteria"/>
</dbReference>
<evidence type="ECO:0000256" key="4">
    <source>
        <dbReference type="ARBA" id="ARBA00022692"/>
    </source>
</evidence>
<proteinExistence type="inferred from homology"/>
<dbReference type="GO" id="GO:0005886">
    <property type="term" value="C:plasma membrane"/>
    <property type="evidence" value="ECO:0007669"/>
    <property type="project" value="UniProtKB-SubCell"/>
</dbReference>
<dbReference type="PANTHER" id="PTHR32322:SF18">
    <property type="entry name" value="S-ADENOSYLMETHIONINE_S-ADENOSYLHOMOCYSTEINE TRANSPORTER"/>
    <property type="match status" value="1"/>
</dbReference>
<evidence type="ECO:0000256" key="1">
    <source>
        <dbReference type="ARBA" id="ARBA00004651"/>
    </source>
</evidence>
<evidence type="ECO:0000313" key="9">
    <source>
        <dbReference type="EMBL" id="AEQ22641.1"/>
    </source>
</evidence>
<reference evidence="9 10" key="1">
    <citation type="journal article" date="2011" name="J. Bacteriol.">
        <title>Complete genome sequence of Acidaminococcus intestini RYC-MR95, a Gram-negative bacterium from the phylum Firmicutes.</title>
        <authorList>
            <person name="D'Auria G."/>
            <person name="Galan J.C."/>
            <person name="Rodriguez-Alcayna M."/>
            <person name="Moya A."/>
            <person name="Baquero F."/>
            <person name="Latorre A."/>
        </authorList>
    </citation>
    <scope>NUCLEOTIDE SEQUENCE [LARGE SCALE GENOMIC DNA]</scope>
    <source>
        <strain evidence="9 10">RyC-MR95</strain>
    </source>
</reference>
<dbReference type="EMBL" id="CP003058">
    <property type="protein sequence ID" value="AEQ22641.1"/>
    <property type="molecule type" value="Genomic_DNA"/>
</dbReference>
<feature type="transmembrane region" description="Helical" evidence="7">
    <location>
        <begin position="253"/>
        <end position="270"/>
    </location>
</feature>
<accession>G4Q2I5</accession>
<sequence length="280" mass="30863">MLVFATVGLIVRHIPLPESVIAFCRAFLGAFSSLSLPAQKGEAAREKLWEHRYKLFSCGFAMGFTWIFLFKAFASTTVAAAVICYYMAPIFVLFFSPFSFGEQLTKGKVLSVLFAFCGMILVSGIFGESSGANAEGMIYGLLAAFFYVCVMMINKTLGGLTPYESTLVEVILAALILLPYVFWTEDVSHLVLTGSEWGYLLFLSLFVIGFTYALFFSALPKLEAAAIALYTYIDPIVAVLLSTFLLHERFTPGMFLGAVLILLPTAVQEIRSFHNKVKGE</sequence>
<dbReference type="Proteomes" id="UP000007093">
    <property type="component" value="Chromosome"/>
</dbReference>
<comment type="subcellular location">
    <subcellularLocation>
        <location evidence="1">Cell membrane</location>
        <topology evidence="1">Multi-pass membrane protein</topology>
    </subcellularLocation>
</comment>
<dbReference type="InterPro" id="IPR037185">
    <property type="entry name" value="EmrE-like"/>
</dbReference>
<evidence type="ECO:0000256" key="6">
    <source>
        <dbReference type="ARBA" id="ARBA00023136"/>
    </source>
</evidence>
<dbReference type="PATRIC" id="fig|568816.4.peg.1376"/>
<feature type="transmembrane region" description="Helical" evidence="7">
    <location>
        <begin position="76"/>
        <end position="95"/>
    </location>
</feature>
<dbReference type="GeneID" id="92878459"/>
<feature type="transmembrane region" description="Helical" evidence="7">
    <location>
        <begin position="51"/>
        <end position="70"/>
    </location>
</feature>
<feature type="transmembrane region" description="Helical" evidence="7">
    <location>
        <begin position="107"/>
        <end position="126"/>
    </location>
</feature>
<dbReference type="HOGENOM" id="CLU_033863_15_1_9"/>
<dbReference type="KEGG" id="ain:Acin_1419"/>
<feature type="transmembrane region" description="Helical" evidence="7">
    <location>
        <begin position="138"/>
        <end position="154"/>
    </location>
</feature>
<dbReference type="AlphaFoldDB" id="G4Q2I5"/>
<feature type="transmembrane region" description="Helical" evidence="7">
    <location>
        <begin position="197"/>
        <end position="215"/>
    </location>
</feature>
<feature type="domain" description="EamA" evidence="8">
    <location>
        <begin position="2"/>
        <end position="123"/>
    </location>
</feature>
<keyword evidence="10" id="KW-1185">Reference proteome</keyword>
<gene>
    <name evidence="9" type="ordered locus">Acin_1419</name>
</gene>
<evidence type="ECO:0000313" key="10">
    <source>
        <dbReference type="Proteomes" id="UP000007093"/>
    </source>
</evidence>
<keyword evidence="6 7" id="KW-0472">Membrane</keyword>
<dbReference type="STRING" id="568816.Acin_1419"/>
<dbReference type="Pfam" id="PF00892">
    <property type="entry name" value="EamA"/>
    <property type="match status" value="2"/>
</dbReference>
<dbReference type="InParanoid" id="G4Q2I5"/>
<dbReference type="FunCoup" id="G4Q2I5">
    <property type="interactions" value="33"/>
</dbReference>
<keyword evidence="4 7" id="KW-0812">Transmembrane</keyword>
<keyword evidence="3" id="KW-1003">Cell membrane</keyword>